<dbReference type="Pfam" id="PF13416">
    <property type="entry name" value="SBP_bac_8"/>
    <property type="match status" value="1"/>
</dbReference>
<keyword evidence="4" id="KW-0732">Signal</keyword>
<dbReference type="GO" id="GO:0030313">
    <property type="term" value="C:cell envelope"/>
    <property type="evidence" value="ECO:0007669"/>
    <property type="project" value="UniProtKB-SubCell"/>
</dbReference>
<dbReference type="PANTHER" id="PTHR43649:SF31">
    <property type="entry name" value="SN-GLYCEROL-3-PHOSPHATE-BINDING PERIPLASMIC PROTEIN UGPB"/>
    <property type="match status" value="1"/>
</dbReference>
<dbReference type="Gene3D" id="3.40.190.10">
    <property type="entry name" value="Periplasmic binding protein-like II"/>
    <property type="match status" value="1"/>
</dbReference>
<gene>
    <name evidence="6" type="ORF">A3O14_02505</name>
</gene>
<organism evidence="6 7">
    <name type="scientific">Ligilactobacillus aviarius</name>
    <dbReference type="NCBI Taxonomy" id="1606"/>
    <lineage>
        <taxon>Bacteria</taxon>
        <taxon>Bacillati</taxon>
        <taxon>Bacillota</taxon>
        <taxon>Bacilli</taxon>
        <taxon>Lactobacillales</taxon>
        <taxon>Lactobacillaceae</taxon>
        <taxon>Ligilactobacillus</taxon>
    </lineage>
</organism>
<evidence type="ECO:0000256" key="4">
    <source>
        <dbReference type="ARBA" id="ARBA00022729"/>
    </source>
</evidence>
<dbReference type="GO" id="GO:0055085">
    <property type="term" value="P:transmembrane transport"/>
    <property type="evidence" value="ECO:0007669"/>
    <property type="project" value="InterPro"/>
</dbReference>
<dbReference type="PROSITE" id="PS01037">
    <property type="entry name" value="SBP_BACTERIAL_1"/>
    <property type="match status" value="1"/>
</dbReference>
<evidence type="ECO:0000313" key="6">
    <source>
        <dbReference type="EMBL" id="OAQ08814.1"/>
    </source>
</evidence>
<comment type="subcellular location">
    <subcellularLocation>
        <location evidence="1">Cell envelope</location>
    </subcellularLocation>
</comment>
<keyword evidence="5" id="KW-0574">Periplasm</keyword>
<dbReference type="EMBL" id="LVKI01000006">
    <property type="protein sequence ID" value="OAQ08814.1"/>
    <property type="molecule type" value="Genomic_DNA"/>
</dbReference>
<dbReference type="RefSeq" id="WP_064208120.1">
    <property type="nucleotide sequence ID" value="NZ_LVKC01000010.1"/>
</dbReference>
<dbReference type="OrthoDB" id="9795467at2"/>
<sequence>MKKRNWQLGTILGLAVAMLTVFALGSNRPKQGTFAVHADDVSTKTGKKTTITFWNAMSGSASTALKQMTADFEKAHPNIEVKLENQGDYSDLQGKLNSTMQNPSNLPTITQAYPQWLYTAATNGQLVDLKPYFDNSKIGFGSIQRSNIAKPFLEGATIKGKQYGVPFNKSTEVLFYNPDLLKKYGVKVPKTMAQLKQASKEIYEKSNHKVVGAGFDALNNYYVIGMKGYGDSFTSKLNFDSKDSKKVINYYADGVKDGYFQIAGAQKYMYLPFSNGKVAMFVGASSSEQYIKPTHVNYAVAARPSKSNLQQGTDIYMFKNASKAQRTAAFEYMKFLTEPKQQLYWAKTTGYMPVNNQVLKSDSYKNLAGTKVPQILSNSTENMFTMPVVKNSNTAFVQLNQIMQDILTHPNSNRNQLIKQNAQKLKSAWNQ</sequence>
<accession>A0A179C7H0</accession>
<dbReference type="PANTHER" id="PTHR43649">
    <property type="entry name" value="ARABINOSE-BINDING PROTEIN-RELATED"/>
    <property type="match status" value="1"/>
</dbReference>
<dbReference type="InterPro" id="IPR006059">
    <property type="entry name" value="SBP"/>
</dbReference>
<evidence type="ECO:0000256" key="1">
    <source>
        <dbReference type="ARBA" id="ARBA00004196"/>
    </source>
</evidence>
<dbReference type="SUPFAM" id="SSF53850">
    <property type="entry name" value="Periplasmic binding protein-like II"/>
    <property type="match status" value="1"/>
</dbReference>
<keyword evidence="3" id="KW-0813">Transport</keyword>
<dbReference type="Proteomes" id="UP000078520">
    <property type="component" value="Unassembled WGS sequence"/>
</dbReference>
<dbReference type="InterPro" id="IPR006061">
    <property type="entry name" value="SBP_1_CS"/>
</dbReference>
<dbReference type="AlphaFoldDB" id="A0A179C7H0"/>
<name>A0A179C7H0_9LACO</name>
<comment type="similarity">
    <text evidence="2">Belongs to the bacterial solute-binding protein 1 family.</text>
</comment>
<dbReference type="InterPro" id="IPR050490">
    <property type="entry name" value="Bact_solute-bd_prot1"/>
</dbReference>
<evidence type="ECO:0000313" key="7">
    <source>
        <dbReference type="Proteomes" id="UP000078520"/>
    </source>
</evidence>
<protein>
    <submittedName>
        <fullName evidence="6">Sugar ABC transporter substrate-binding protein</fullName>
    </submittedName>
</protein>
<proteinExistence type="inferred from homology"/>
<comment type="caution">
    <text evidence="6">The sequence shown here is derived from an EMBL/GenBank/DDBJ whole genome shotgun (WGS) entry which is preliminary data.</text>
</comment>
<reference evidence="7" key="1">
    <citation type="submission" date="2016-03" db="EMBL/GenBank/DDBJ databases">
        <authorList>
            <person name="Johnson T.J."/>
            <person name="Youmans B."/>
            <person name="Case K."/>
            <person name="Noll S."/>
        </authorList>
    </citation>
    <scope>NUCLEOTIDE SEQUENCE [LARGE SCALE GENOMIC DNA]</scope>
    <source>
        <strain evidence="7">UMNLAv8</strain>
    </source>
</reference>
<evidence type="ECO:0000256" key="5">
    <source>
        <dbReference type="ARBA" id="ARBA00022764"/>
    </source>
</evidence>
<evidence type="ECO:0000256" key="2">
    <source>
        <dbReference type="ARBA" id="ARBA00008520"/>
    </source>
</evidence>
<evidence type="ECO:0000256" key="3">
    <source>
        <dbReference type="ARBA" id="ARBA00022448"/>
    </source>
</evidence>